<dbReference type="EMBL" id="JACATZ010000001">
    <property type="protein sequence ID" value="NWJ44476.1"/>
    <property type="molecule type" value="Genomic_DNA"/>
</dbReference>
<evidence type="ECO:0000256" key="6">
    <source>
        <dbReference type="ARBA" id="ARBA00022960"/>
    </source>
</evidence>
<evidence type="ECO:0000256" key="5">
    <source>
        <dbReference type="ARBA" id="ARBA00022840"/>
    </source>
</evidence>
<comment type="catalytic activity">
    <reaction evidence="10 11">
        <text>D-alanyl-D-alanine + UDP-N-acetyl-alpha-D-muramoyl-L-alanyl-gamma-D-glutamyl-meso-2,6-diaminopimelate + ATP = UDP-N-acetyl-alpha-D-muramoyl-L-alanyl-gamma-D-glutamyl-meso-2,6-diaminopimeloyl-D-alanyl-D-alanine + ADP + phosphate + H(+)</text>
        <dbReference type="Rhea" id="RHEA:28374"/>
        <dbReference type="ChEBI" id="CHEBI:15378"/>
        <dbReference type="ChEBI" id="CHEBI:30616"/>
        <dbReference type="ChEBI" id="CHEBI:43474"/>
        <dbReference type="ChEBI" id="CHEBI:57822"/>
        <dbReference type="ChEBI" id="CHEBI:61386"/>
        <dbReference type="ChEBI" id="CHEBI:83905"/>
        <dbReference type="ChEBI" id="CHEBI:456216"/>
        <dbReference type="EC" id="6.3.2.10"/>
    </reaction>
</comment>
<dbReference type="NCBIfam" id="TIGR01143">
    <property type="entry name" value="murF"/>
    <property type="match status" value="1"/>
</dbReference>
<keyword evidence="9 10" id="KW-0961">Cell wall biogenesis/degradation</keyword>
<keyword evidence="1 10" id="KW-0963">Cytoplasm</keyword>
<comment type="subcellular location">
    <subcellularLocation>
        <location evidence="10 11">Cytoplasm</location>
    </subcellularLocation>
</comment>
<dbReference type="Pfam" id="PF01225">
    <property type="entry name" value="Mur_ligase"/>
    <property type="match status" value="1"/>
</dbReference>
<comment type="function">
    <text evidence="10 11">Involved in cell wall formation. Catalyzes the final step in the synthesis of UDP-N-acetylmuramoyl-pentapeptide, the precursor of murein.</text>
</comment>
<sequence>MKKLLTLPELIRATGGKLYMPLPGLNQSGGNLPDNHLIANYPDISTLTSENPTYSKVVYDSRQVVPGTLFVALSGENTDGHNYIEAAIAAGASTLLVRKNWLATQENLPAVPVVAVEDTLKSFQQLAADWRAQYSTLNVVGITGSVGKTSTKELAVAVLNQRYHVFKSPKSYNNEYSLMPVLLELQEEYQQAVIEMGCGWEFGELTRVCAVAKPHIGVELGVSHSHVGRMGSLENLAKNKAELVQSLPPDGWAVLNGDDPLVKAMASQTQAQVFYYGFDPSFDLWASDIQTNGLEGIAFTANYKGLKYHLRLPLPGRHNVYTALAASAIGLLCGLNWDEIEQGLKDTSAQIRVLVKPGLNGSVIIDDCYNASAVSTVAALDLLADTKTQGRKIAMLGDMLELGYYTEEAHRIVGRRAAQVVDILVVTGESSRFTAEEALKSGLRQEQVIFTETKREATQILRDLLQQNDYLLVKASRGIALEEVIAGLLEGQP</sequence>
<evidence type="ECO:0000313" key="17">
    <source>
        <dbReference type="Proteomes" id="UP000521676"/>
    </source>
</evidence>
<dbReference type="EMBL" id="CP128399">
    <property type="protein sequence ID" value="WJW66369.1"/>
    <property type="molecule type" value="Genomic_DNA"/>
</dbReference>
<dbReference type="SUPFAM" id="SSF53623">
    <property type="entry name" value="MurD-like peptide ligases, catalytic domain"/>
    <property type="match status" value="1"/>
</dbReference>
<reference evidence="15 17" key="1">
    <citation type="submission" date="2020-06" db="EMBL/GenBank/DDBJ databases">
        <title>Anoxygenic phototrophic Chloroflexota member uses a Type I reaction center.</title>
        <authorList>
            <person name="Tsuji J.M."/>
            <person name="Shaw N.A."/>
            <person name="Nagashima S."/>
            <person name="Venkiteswaran J."/>
            <person name="Schiff S.L."/>
            <person name="Hanada S."/>
            <person name="Tank M."/>
            <person name="Neufeld J.D."/>
        </authorList>
    </citation>
    <scope>NUCLEOTIDE SEQUENCE [LARGE SCALE GENOMIC DNA]</scope>
    <source>
        <strain evidence="15">L227-S17</strain>
    </source>
</reference>
<dbReference type="InterPro" id="IPR035911">
    <property type="entry name" value="MurE/MurF_N"/>
</dbReference>
<dbReference type="InterPro" id="IPR051046">
    <property type="entry name" value="MurCDEF_CellWall_CoF430Synth"/>
</dbReference>
<comment type="pathway">
    <text evidence="10 11">Cell wall biogenesis; peptidoglycan biosynthesis.</text>
</comment>
<dbReference type="GO" id="GO:0047480">
    <property type="term" value="F:UDP-N-acetylmuramoyl-tripeptide-D-alanyl-D-alanine ligase activity"/>
    <property type="evidence" value="ECO:0007669"/>
    <property type="project" value="UniProtKB-UniRule"/>
</dbReference>
<dbReference type="Gene3D" id="3.90.190.20">
    <property type="entry name" value="Mur ligase, C-terminal domain"/>
    <property type="match status" value="1"/>
</dbReference>
<dbReference type="GO" id="GO:0071555">
    <property type="term" value="P:cell wall organization"/>
    <property type="evidence" value="ECO:0007669"/>
    <property type="project" value="UniProtKB-KW"/>
</dbReference>
<evidence type="ECO:0000259" key="13">
    <source>
        <dbReference type="Pfam" id="PF02875"/>
    </source>
</evidence>
<evidence type="ECO:0000256" key="8">
    <source>
        <dbReference type="ARBA" id="ARBA00023306"/>
    </source>
</evidence>
<evidence type="ECO:0000256" key="3">
    <source>
        <dbReference type="ARBA" id="ARBA00022618"/>
    </source>
</evidence>
<protein>
    <recommendedName>
        <fullName evidence="10 11">UDP-N-acetylmuramoyl-tripeptide--D-alanyl-D-alanine ligase</fullName>
        <ecNumber evidence="10 11">6.3.2.10</ecNumber>
    </recommendedName>
    <alternativeName>
        <fullName evidence="10">D-alanyl-D-alanine-adding enzyme</fullName>
    </alternativeName>
</protein>
<evidence type="ECO:0000259" key="12">
    <source>
        <dbReference type="Pfam" id="PF01225"/>
    </source>
</evidence>
<dbReference type="PANTHER" id="PTHR43024">
    <property type="entry name" value="UDP-N-ACETYLMURAMOYL-TRIPEPTIDE--D-ALANYL-D-ALANINE LIGASE"/>
    <property type="match status" value="1"/>
</dbReference>
<dbReference type="Gene3D" id="3.40.1390.10">
    <property type="entry name" value="MurE/MurF, N-terminal domain"/>
    <property type="match status" value="1"/>
</dbReference>
<dbReference type="InterPro" id="IPR036615">
    <property type="entry name" value="Mur_ligase_C_dom_sf"/>
</dbReference>
<evidence type="ECO:0000313" key="16">
    <source>
        <dbReference type="EMBL" id="WJW66369.1"/>
    </source>
</evidence>
<evidence type="ECO:0000256" key="9">
    <source>
        <dbReference type="ARBA" id="ARBA00023316"/>
    </source>
</evidence>
<dbReference type="Pfam" id="PF08245">
    <property type="entry name" value="Mur_ligase_M"/>
    <property type="match status" value="1"/>
</dbReference>
<dbReference type="PANTHER" id="PTHR43024:SF1">
    <property type="entry name" value="UDP-N-ACETYLMURAMOYL-TRIPEPTIDE--D-ALANYL-D-ALANINE LIGASE"/>
    <property type="match status" value="1"/>
</dbReference>
<dbReference type="GO" id="GO:0009252">
    <property type="term" value="P:peptidoglycan biosynthetic process"/>
    <property type="evidence" value="ECO:0007669"/>
    <property type="project" value="UniProtKB-UniRule"/>
</dbReference>
<evidence type="ECO:0000313" key="18">
    <source>
        <dbReference type="Proteomes" id="UP001431572"/>
    </source>
</evidence>
<gene>
    <name evidence="10" type="primary">murF</name>
    <name evidence="15" type="ORF">HXX08_01220</name>
    <name evidence="16" type="ORF">OZ401_002165</name>
</gene>
<accession>A0A8T7M1C3</accession>
<dbReference type="AlphaFoldDB" id="A0A8T7M1C3"/>
<reference evidence="16" key="2">
    <citation type="journal article" date="2024" name="Nature">
        <title>Anoxygenic phototroph of the Chloroflexota uses a type I reaction centre.</title>
        <authorList>
            <person name="Tsuji J.M."/>
            <person name="Shaw N.A."/>
            <person name="Nagashima S."/>
            <person name="Venkiteswaran J.J."/>
            <person name="Schiff S.L."/>
            <person name="Watanabe T."/>
            <person name="Fukui M."/>
            <person name="Hanada S."/>
            <person name="Tank M."/>
            <person name="Neufeld J.D."/>
        </authorList>
    </citation>
    <scope>NUCLEOTIDE SEQUENCE</scope>
    <source>
        <strain evidence="16">L227-S17</strain>
    </source>
</reference>
<dbReference type="InterPro" id="IPR036565">
    <property type="entry name" value="Mur-like_cat_sf"/>
</dbReference>
<dbReference type="Proteomes" id="UP000521676">
    <property type="component" value="Unassembled WGS sequence"/>
</dbReference>
<keyword evidence="7 10" id="KW-0573">Peptidoglycan synthesis</keyword>
<dbReference type="InterPro" id="IPR004101">
    <property type="entry name" value="Mur_ligase_C"/>
</dbReference>
<evidence type="ECO:0000259" key="14">
    <source>
        <dbReference type="Pfam" id="PF08245"/>
    </source>
</evidence>
<organism evidence="15 17">
    <name type="scientific">Candidatus Chlorohelix allophototropha</name>
    <dbReference type="NCBI Taxonomy" id="3003348"/>
    <lineage>
        <taxon>Bacteria</taxon>
        <taxon>Bacillati</taxon>
        <taxon>Chloroflexota</taxon>
        <taxon>Chloroflexia</taxon>
        <taxon>Candidatus Chloroheliales</taxon>
        <taxon>Candidatus Chloroheliaceae</taxon>
        <taxon>Candidatus Chlorohelix</taxon>
    </lineage>
</organism>
<dbReference type="GO" id="GO:0005524">
    <property type="term" value="F:ATP binding"/>
    <property type="evidence" value="ECO:0007669"/>
    <property type="project" value="UniProtKB-UniRule"/>
</dbReference>
<feature type="domain" description="Mur ligase central" evidence="14">
    <location>
        <begin position="142"/>
        <end position="329"/>
    </location>
</feature>
<keyword evidence="8 10" id="KW-0131">Cell cycle</keyword>
<dbReference type="SUPFAM" id="SSF53244">
    <property type="entry name" value="MurD-like peptide ligases, peptide-binding domain"/>
    <property type="match status" value="1"/>
</dbReference>
<keyword evidence="5 10" id="KW-0067">ATP-binding</keyword>
<keyword evidence="4 10" id="KW-0547">Nucleotide-binding</keyword>
<keyword evidence="2 10" id="KW-0436">Ligase</keyword>
<comment type="similarity">
    <text evidence="10">Belongs to the MurCDEF family. MurF subfamily.</text>
</comment>
<dbReference type="GO" id="GO:0005737">
    <property type="term" value="C:cytoplasm"/>
    <property type="evidence" value="ECO:0007669"/>
    <property type="project" value="UniProtKB-SubCell"/>
</dbReference>
<evidence type="ECO:0000256" key="11">
    <source>
        <dbReference type="RuleBase" id="RU004136"/>
    </source>
</evidence>
<dbReference type="RefSeq" id="WP_341468253.1">
    <property type="nucleotide sequence ID" value="NZ_CP128399.1"/>
</dbReference>
<dbReference type="Gene3D" id="3.40.1190.10">
    <property type="entry name" value="Mur-like, catalytic domain"/>
    <property type="match status" value="1"/>
</dbReference>
<evidence type="ECO:0000256" key="7">
    <source>
        <dbReference type="ARBA" id="ARBA00022984"/>
    </source>
</evidence>
<feature type="domain" description="Mur ligase N-terminal catalytic" evidence="12">
    <location>
        <begin position="54"/>
        <end position="101"/>
    </location>
</feature>
<dbReference type="GO" id="GO:0008360">
    <property type="term" value="P:regulation of cell shape"/>
    <property type="evidence" value="ECO:0007669"/>
    <property type="project" value="UniProtKB-KW"/>
</dbReference>
<evidence type="ECO:0000256" key="2">
    <source>
        <dbReference type="ARBA" id="ARBA00022598"/>
    </source>
</evidence>
<dbReference type="InterPro" id="IPR005863">
    <property type="entry name" value="UDP-N-AcMur_synth"/>
</dbReference>
<dbReference type="Proteomes" id="UP001431572">
    <property type="component" value="Chromosome 1"/>
</dbReference>
<evidence type="ECO:0000256" key="1">
    <source>
        <dbReference type="ARBA" id="ARBA00022490"/>
    </source>
</evidence>
<feature type="domain" description="Mur ligase C-terminal" evidence="13">
    <location>
        <begin position="359"/>
        <end position="477"/>
    </location>
</feature>
<keyword evidence="6 10" id="KW-0133">Cell shape</keyword>
<proteinExistence type="inferred from homology"/>
<keyword evidence="3 10" id="KW-0132">Cell division</keyword>
<dbReference type="GO" id="GO:0051301">
    <property type="term" value="P:cell division"/>
    <property type="evidence" value="ECO:0007669"/>
    <property type="project" value="UniProtKB-KW"/>
</dbReference>
<dbReference type="InterPro" id="IPR013221">
    <property type="entry name" value="Mur_ligase_cen"/>
</dbReference>
<evidence type="ECO:0000256" key="4">
    <source>
        <dbReference type="ARBA" id="ARBA00022741"/>
    </source>
</evidence>
<dbReference type="HAMAP" id="MF_02019">
    <property type="entry name" value="MurF"/>
    <property type="match status" value="1"/>
</dbReference>
<evidence type="ECO:0000256" key="10">
    <source>
        <dbReference type="HAMAP-Rule" id="MF_02019"/>
    </source>
</evidence>
<feature type="binding site" evidence="10">
    <location>
        <begin position="144"/>
        <end position="150"/>
    </location>
    <ligand>
        <name>ATP</name>
        <dbReference type="ChEBI" id="CHEBI:30616"/>
    </ligand>
</feature>
<keyword evidence="18" id="KW-1185">Reference proteome</keyword>
<evidence type="ECO:0000313" key="15">
    <source>
        <dbReference type="EMBL" id="NWJ44476.1"/>
    </source>
</evidence>
<name>A0A8T7M1C3_9CHLR</name>
<dbReference type="SUPFAM" id="SSF63418">
    <property type="entry name" value="MurE/MurF N-terminal domain"/>
    <property type="match status" value="1"/>
</dbReference>
<dbReference type="InterPro" id="IPR000713">
    <property type="entry name" value="Mur_ligase_N"/>
</dbReference>
<dbReference type="Pfam" id="PF02875">
    <property type="entry name" value="Mur_ligase_C"/>
    <property type="match status" value="1"/>
</dbReference>
<dbReference type="EC" id="6.3.2.10" evidence="10 11"/>